<dbReference type="Gene3D" id="3.30.160.60">
    <property type="entry name" value="Classic Zinc Finger"/>
    <property type="match status" value="1"/>
</dbReference>
<keyword evidence="1" id="KW-0863">Zinc-finger</keyword>
<sequence length="442" mass="49247">MEGSQEELNLEFNIIDNIIGSAVDDGLMKDSSVHYDYKTLLPLLQPLCRFCVRENGQMMHISDVHQQIINDLRIPEIHGRSVCTNICGNCNGFLEEFCKFRSVCEEGQKRLATLLAGRHVLPHYLKLDSTVPNQEPLSVDTSALCDHKSLSSIETGKSSPEYVVSETTIVTGTGDGMSPITLHLSVVKLQDVHPQSEVQQRTAQELVHHSSNSPDRGYGTHVPEESNNIQIAEEITCDETFSNNAKDIINAHTFKTVIDEKPKNKPVAQKRTQKPEARRRVVEGRLEWICLDCEQIFSSCLQLKKHRRSCEFVGSKTSKRLATLGCDICGETMSTESALTMHRRKHEAKVKRPTASKKFPSLGLEPIVCHVCGHTKQTDSNSWDDLIEYQPEDILSATTDDTTSEATVLVMAGESTNDTCPPEMLSPYASDELYNICSIAAE</sequence>
<feature type="compositionally biased region" description="Polar residues" evidence="2">
    <location>
        <begin position="196"/>
        <end position="214"/>
    </location>
</feature>
<dbReference type="SMART" id="SM00868">
    <property type="entry name" value="zf-AD"/>
    <property type="match status" value="1"/>
</dbReference>
<dbReference type="PROSITE" id="PS00028">
    <property type="entry name" value="ZINC_FINGER_C2H2_1"/>
    <property type="match status" value="1"/>
</dbReference>
<evidence type="ECO:0000259" key="3">
    <source>
        <dbReference type="PROSITE" id="PS50157"/>
    </source>
</evidence>
<evidence type="ECO:0000313" key="4">
    <source>
        <dbReference type="EnsemblMetazoa" id="AEPI008513-PA"/>
    </source>
</evidence>
<evidence type="ECO:0000256" key="2">
    <source>
        <dbReference type="SAM" id="MobiDB-lite"/>
    </source>
</evidence>
<evidence type="ECO:0000256" key="1">
    <source>
        <dbReference type="PROSITE-ProRule" id="PRU00042"/>
    </source>
</evidence>
<keyword evidence="1" id="KW-0862">Zinc</keyword>
<keyword evidence="1" id="KW-0479">Metal-binding</keyword>
<dbReference type="GO" id="GO:0008270">
    <property type="term" value="F:zinc ion binding"/>
    <property type="evidence" value="ECO:0007669"/>
    <property type="project" value="UniProtKB-KW"/>
</dbReference>
<dbReference type="InterPro" id="IPR013087">
    <property type="entry name" value="Znf_C2H2_type"/>
</dbReference>
<dbReference type="InterPro" id="IPR012934">
    <property type="entry name" value="Znf_AD"/>
</dbReference>
<feature type="region of interest" description="Disordered" evidence="2">
    <location>
        <begin position="193"/>
        <end position="223"/>
    </location>
</feature>
<evidence type="ECO:0000313" key="5">
    <source>
        <dbReference type="Proteomes" id="UP000075885"/>
    </source>
</evidence>
<protein>
    <recommendedName>
        <fullName evidence="3">C2H2-type domain-containing protein</fullName>
    </recommendedName>
</protein>
<dbReference type="Proteomes" id="UP000075885">
    <property type="component" value="Unassembled WGS sequence"/>
</dbReference>
<feature type="domain" description="C2H2-type" evidence="3">
    <location>
        <begin position="324"/>
        <end position="351"/>
    </location>
</feature>
<organism evidence="4 5">
    <name type="scientific">Anopheles epiroticus</name>
    <dbReference type="NCBI Taxonomy" id="199890"/>
    <lineage>
        <taxon>Eukaryota</taxon>
        <taxon>Metazoa</taxon>
        <taxon>Ecdysozoa</taxon>
        <taxon>Arthropoda</taxon>
        <taxon>Hexapoda</taxon>
        <taxon>Insecta</taxon>
        <taxon>Pterygota</taxon>
        <taxon>Neoptera</taxon>
        <taxon>Endopterygota</taxon>
        <taxon>Diptera</taxon>
        <taxon>Nematocera</taxon>
        <taxon>Culicoidea</taxon>
        <taxon>Culicidae</taxon>
        <taxon>Anophelinae</taxon>
        <taxon>Anopheles</taxon>
    </lineage>
</organism>
<dbReference type="VEuPathDB" id="VectorBase:AEPI008513"/>
<dbReference type="AlphaFoldDB" id="A0A182PNI6"/>
<dbReference type="EnsemblMetazoa" id="AEPI008513-RA">
    <property type="protein sequence ID" value="AEPI008513-PA"/>
    <property type="gene ID" value="AEPI008513"/>
</dbReference>
<keyword evidence="5" id="KW-1185">Reference proteome</keyword>
<dbReference type="SMART" id="SM00355">
    <property type="entry name" value="ZnF_C2H2"/>
    <property type="match status" value="2"/>
</dbReference>
<reference evidence="4" key="2">
    <citation type="submission" date="2020-05" db="UniProtKB">
        <authorList>
            <consortium name="EnsemblMetazoa"/>
        </authorList>
    </citation>
    <scope>IDENTIFICATION</scope>
    <source>
        <strain evidence="4">Epiroticus2</strain>
    </source>
</reference>
<dbReference type="PROSITE" id="PS50157">
    <property type="entry name" value="ZINC_FINGER_C2H2_2"/>
    <property type="match status" value="1"/>
</dbReference>
<accession>A0A182PNI6</accession>
<name>A0A182PNI6_9DIPT</name>
<dbReference type="GO" id="GO:0005634">
    <property type="term" value="C:nucleus"/>
    <property type="evidence" value="ECO:0007669"/>
    <property type="project" value="InterPro"/>
</dbReference>
<dbReference type="STRING" id="199890.A0A182PNI6"/>
<reference evidence="5" key="1">
    <citation type="submission" date="2013-03" db="EMBL/GenBank/DDBJ databases">
        <title>The Genome Sequence of Anopheles epiroticus epiroticus2.</title>
        <authorList>
            <consortium name="The Broad Institute Genomics Platform"/>
            <person name="Neafsey D.E."/>
            <person name="Howell P."/>
            <person name="Walker B."/>
            <person name="Young S.K."/>
            <person name="Zeng Q."/>
            <person name="Gargeya S."/>
            <person name="Fitzgerald M."/>
            <person name="Haas B."/>
            <person name="Abouelleil A."/>
            <person name="Allen A.W."/>
            <person name="Alvarado L."/>
            <person name="Arachchi H.M."/>
            <person name="Berlin A.M."/>
            <person name="Chapman S.B."/>
            <person name="Gainer-Dewar J."/>
            <person name="Goldberg J."/>
            <person name="Griggs A."/>
            <person name="Gujja S."/>
            <person name="Hansen M."/>
            <person name="Howarth C."/>
            <person name="Imamovic A."/>
            <person name="Ireland A."/>
            <person name="Larimer J."/>
            <person name="McCowan C."/>
            <person name="Murphy C."/>
            <person name="Pearson M."/>
            <person name="Poon T.W."/>
            <person name="Priest M."/>
            <person name="Roberts A."/>
            <person name="Saif S."/>
            <person name="Shea T."/>
            <person name="Sisk P."/>
            <person name="Sykes S."/>
            <person name="Wortman J."/>
            <person name="Nusbaum C."/>
            <person name="Birren B."/>
        </authorList>
    </citation>
    <scope>NUCLEOTIDE SEQUENCE [LARGE SCALE GENOMIC DNA]</scope>
    <source>
        <strain evidence="5">Epiroticus2</strain>
    </source>
</reference>
<proteinExistence type="predicted"/>